<dbReference type="InterPro" id="IPR013154">
    <property type="entry name" value="ADH-like_N"/>
</dbReference>
<dbReference type="GO" id="GO:0016491">
    <property type="term" value="F:oxidoreductase activity"/>
    <property type="evidence" value="ECO:0007669"/>
    <property type="project" value="InterPro"/>
</dbReference>
<evidence type="ECO:0000259" key="1">
    <source>
        <dbReference type="SMART" id="SM00829"/>
    </source>
</evidence>
<dbReference type="InterPro" id="IPR011032">
    <property type="entry name" value="GroES-like_sf"/>
</dbReference>
<reference evidence="2 3" key="1">
    <citation type="journal article" date="2011" name="J. Bacteriol.">
        <title>Genome sequence of 'Pedosphaera parvula' Ellin514, an aerobic Verrucomicrobial isolate from pasture soil.</title>
        <authorList>
            <person name="Kant R."/>
            <person name="van Passel M.W."/>
            <person name="Sangwan P."/>
            <person name="Palva A."/>
            <person name="Lucas S."/>
            <person name="Copeland A."/>
            <person name="Lapidus A."/>
            <person name="Glavina Del Rio T."/>
            <person name="Dalin E."/>
            <person name="Tice H."/>
            <person name="Bruce D."/>
            <person name="Goodwin L."/>
            <person name="Pitluck S."/>
            <person name="Chertkov O."/>
            <person name="Larimer F.W."/>
            <person name="Land M.L."/>
            <person name="Hauser L."/>
            <person name="Brettin T.S."/>
            <person name="Detter J.C."/>
            <person name="Han S."/>
            <person name="de Vos W.M."/>
            <person name="Janssen P.H."/>
            <person name="Smidt H."/>
        </authorList>
    </citation>
    <scope>NUCLEOTIDE SEQUENCE [LARGE SCALE GENOMIC DNA]</scope>
    <source>
        <strain evidence="2 3">Ellin514</strain>
    </source>
</reference>
<dbReference type="SUPFAM" id="SSF51735">
    <property type="entry name" value="NAD(P)-binding Rossmann-fold domains"/>
    <property type="match status" value="1"/>
</dbReference>
<dbReference type="EMBL" id="ABOX02000006">
    <property type="protein sequence ID" value="EEF62127.1"/>
    <property type="molecule type" value="Genomic_DNA"/>
</dbReference>
<dbReference type="SMART" id="SM00829">
    <property type="entry name" value="PKS_ER"/>
    <property type="match status" value="1"/>
</dbReference>
<dbReference type="InterPro" id="IPR020843">
    <property type="entry name" value="ER"/>
</dbReference>
<evidence type="ECO:0000313" key="2">
    <source>
        <dbReference type="EMBL" id="EEF62127.1"/>
    </source>
</evidence>
<dbReference type="Gene3D" id="3.90.180.10">
    <property type="entry name" value="Medium-chain alcohol dehydrogenases, catalytic domain"/>
    <property type="match status" value="1"/>
</dbReference>
<dbReference type="SUPFAM" id="SSF50129">
    <property type="entry name" value="GroES-like"/>
    <property type="match status" value="1"/>
</dbReference>
<dbReference type="RefSeq" id="WP_007413879.1">
    <property type="nucleotide sequence ID" value="NZ_ABOX02000006.1"/>
</dbReference>
<gene>
    <name evidence="2" type="ORF">Cflav_PD6402</name>
</gene>
<dbReference type="PANTHER" id="PTHR45033">
    <property type="match status" value="1"/>
</dbReference>
<dbReference type="OrthoDB" id="9787435at2"/>
<protein>
    <submittedName>
        <fullName evidence="2">Alcohol dehydrogenase zinc-binding domain protein</fullName>
    </submittedName>
</protein>
<dbReference type="STRING" id="320771.Cflav_PD6402"/>
<sequence>MKAWILKGFGRGNLEMSDVAIRRPLENEVMIRVSAVSLNYRDKLIIEKIYNPDMSFPLTQVADGVGTVVECGKNVTRFREGDRVMTQYATRWIDGPPQSGEYLHTLGNTIPGALAEYLVLNEQALVLVPDYLDDTEAATLPCAALTAWYSLVERGNLQRGETVLVQGTGGVSIFGLQISRMLGADVIVTSSSDAKLERAKSLGATHTINYTTTPDWDKTALELTSQKGVDQVLEVAGGGSLIKSLNSLKAFGHIAIIGFLDDMTSDLPLFPVLAKQATLRGISTGPRRALERMNQAFAQFKIHPVIDKVYSFEDALAAYDHLYQGAFGKIVIRGPGH</sequence>
<dbReference type="Gene3D" id="3.40.50.720">
    <property type="entry name" value="NAD(P)-binding Rossmann-like Domain"/>
    <property type="match status" value="1"/>
</dbReference>
<dbReference type="InterPro" id="IPR052711">
    <property type="entry name" value="Zinc_ADH-like"/>
</dbReference>
<name>B9XDI1_PEDPL</name>
<organism evidence="2 3">
    <name type="scientific">Pedosphaera parvula (strain Ellin514)</name>
    <dbReference type="NCBI Taxonomy" id="320771"/>
    <lineage>
        <taxon>Bacteria</taxon>
        <taxon>Pseudomonadati</taxon>
        <taxon>Verrucomicrobiota</taxon>
        <taxon>Pedosphaerae</taxon>
        <taxon>Pedosphaerales</taxon>
        <taxon>Pedosphaeraceae</taxon>
        <taxon>Pedosphaera</taxon>
    </lineage>
</organism>
<comment type="caution">
    <text evidence="2">The sequence shown here is derived from an EMBL/GenBank/DDBJ whole genome shotgun (WGS) entry which is preliminary data.</text>
</comment>
<dbReference type="InterPro" id="IPR036291">
    <property type="entry name" value="NAD(P)-bd_dom_sf"/>
</dbReference>
<dbReference type="InterPro" id="IPR013149">
    <property type="entry name" value="ADH-like_C"/>
</dbReference>
<dbReference type="Pfam" id="PF08240">
    <property type="entry name" value="ADH_N"/>
    <property type="match status" value="1"/>
</dbReference>
<dbReference type="Pfam" id="PF00107">
    <property type="entry name" value="ADH_zinc_N"/>
    <property type="match status" value="1"/>
</dbReference>
<feature type="domain" description="Enoyl reductase (ER)" evidence="1">
    <location>
        <begin position="10"/>
        <end position="332"/>
    </location>
</feature>
<dbReference type="Proteomes" id="UP000003688">
    <property type="component" value="Unassembled WGS sequence"/>
</dbReference>
<dbReference type="CDD" id="cd08276">
    <property type="entry name" value="MDR7"/>
    <property type="match status" value="1"/>
</dbReference>
<accession>B9XDI1</accession>
<keyword evidence="3" id="KW-1185">Reference proteome</keyword>
<dbReference type="PANTHER" id="PTHR45033:SF2">
    <property type="entry name" value="ZINC-TYPE ALCOHOL DEHYDROGENASE-LIKE PROTEIN C1773.06C"/>
    <property type="match status" value="1"/>
</dbReference>
<proteinExistence type="predicted"/>
<evidence type="ECO:0000313" key="3">
    <source>
        <dbReference type="Proteomes" id="UP000003688"/>
    </source>
</evidence>
<dbReference type="AlphaFoldDB" id="B9XDI1"/>